<protein>
    <recommendedName>
        <fullName evidence="4">DUF3137 domain-containing protein</fullName>
    </recommendedName>
</protein>
<evidence type="ECO:0000313" key="3">
    <source>
        <dbReference type="Proteomes" id="UP000189857"/>
    </source>
</evidence>
<keyword evidence="1" id="KW-1133">Transmembrane helix</keyword>
<proteinExistence type="predicted"/>
<sequence length="286" mass="33021">MNDNLSFPEISDLHKKMFYNCTIAVIFLILGLISFSVPMAGIPGYVPGIIFFAICIIFFVKYYKMKKVFRLNYKQNVVLHVLNQHFQNVNYRWDDGFDRNLVYSLNLISPGNTYSSEDYLSATYKNVHFEQADVTVKEVTTDSDGNTSTTVYFRGRMIVIDYPKITSYVRAVSKKFYHSRSLRKSTFPEIQTENVQFNSLFKVRAASEHDAFYLLTPPMMEKLMYILSSYGNVGLCCQANRMIIAINTRRNAFDANASINLDYEKEIRALTEDVALIENLIDILYS</sequence>
<organism evidence="2 3">
    <name type="scientific">Eubacterium ruminantium</name>
    <dbReference type="NCBI Taxonomy" id="42322"/>
    <lineage>
        <taxon>Bacteria</taxon>
        <taxon>Bacillati</taxon>
        <taxon>Bacillota</taxon>
        <taxon>Clostridia</taxon>
        <taxon>Eubacteriales</taxon>
        <taxon>Eubacteriaceae</taxon>
        <taxon>Eubacterium</taxon>
    </lineage>
</organism>
<accession>A0A1T4NME8</accession>
<dbReference type="Proteomes" id="UP000189857">
    <property type="component" value="Unassembled WGS sequence"/>
</dbReference>
<dbReference type="AlphaFoldDB" id="A0A1T4NME8"/>
<keyword evidence="3" id="KW-1185">Reference proteome</keyword>
<name>A0A1T4NME8_9FIRM</name>
<feature type="transmembrane region" description="Helical" evidence="1">
    <location>
        <begin position="45"/>
        <end position="63"/>
    </location>
</feature>
<gene>
    <name evidence="2" type="ORF">SAMN02745110_01642</name>
</gene>
<feature type="transmembrane region" description="Helical" evidence="1">
    <location>
        <begin position="17"/>
        <end position="39"/>
    </location>
</feature>
<dbReference type="RefSeq" id="WP_159444118.1">
    <property type="nucleotide sequence ID" value="NZ_FMTO01000008.1"/>
</dbReference>
<reference evidence="2 3" key="1">
    <citation type="submission" date="2017-02" db="EMBL/GenBank/DDBJ databases">
        <authorList>
            <person name="Peterson S.W."/>
        </authorList>
    </citation>
    <scope>NUCLEOTIDE SEQUENCE [LARGE SCALE GENOMIC DNA]</scope>
    <source>
        <strain evidence="2 3">ATCC 17233</strain>
    </source>
</reference>
<evidence type="ECO:0000256" key="1">
    <source>
        <dbReference type="SAM" id="Phobius"/>
    </source>
</evidence>
<dbReference type="EMBL" id="FUXA01000009">
    <property type="protein sequence ID" value="SJZ80439.1"/>
    <property type="molecule type" value="Genomic_DNA"/>
</dbReference>
<dbReference type="InterPro" id="IPR021484">
    <property type="entry name" value="DUF3137"/>
</dbReference>
<keyword evidence="1" id="KW-0472">Membrane</keyword>
<keyword evidence="1" id="KW-0812">Transmembrane</keyword>
<evidence type="ECO:0008006" key="4">
    <source>
        <dbReference type="Google" id="ProtNLM"/>
    </source>
</evidence>
<dbReference type="Pfam" id="PF11335">
    <property type="entry name" value="DUF3137"/>
    <property type="match status" value="1"/>
</dbReference>
<evidence type="ECO:0000313" key="2">
    <source>
        <dbReference type="EMBL" id="SJZ80439.1"/>
    </source>
</evidence>